<dbReference type="Pfam" id="PF07690">
    <property type="entry name" value="MFS_1"/>
    <property type="match status" value="1"/>
</dbReference>
<accession>A0A8J2XN70</accession>
<keyword evidence="6 9" id="KW-0812">Transmembrane</keyword>
<feature type="transmembrane region" description="Helical" evidence="9">
    <location>
        <begin position="148"/>
        <end position="169"/>
    </location>
</feature>
<feature type="transmembrane region" description="Helical" evidence="9">
    <location>
        <begin position="80"/>
        <end position="102"/>
    </location>
</feature>
<evidence type="ECO:0000256" key="2">
    <source>
        <dbReference type="ARBA" id="ARBA00006523"/>
    </source>
</evidence>
<dbReference type="InterPro" id="IPR020846">
    <property type="entry name" value="MFS_dom"/>
</dbReference>
<keyword evidence="12" id="KW-1185">Reference proteome</keyword>
<evidence type="ECO:0000313" key="11">
    <source>
        <dbReference type="EMBL" id="GGA69580.1"/>
    </source>
</evidence>
<keyword evidence="5" id="KW-0762">Sugar transport</keyword>
<organism evidence="11 12">
    <name type="scientific">Neiella marina</name>
    <dbReference type="NCBI Taxonomy" id="508461"/>
    <lineage>
        <taxon>Bacteria</taxon>
        <taxon>Pseudomonadati</taxon>
        <taxon>Pseudomonadota</taxon>
        <taxon>Gammaproteobacteria</taxon>
        <taxon>Alteromonadales</taxon>
        <taxon>Echinimonadaceae</taxon>
        <taxon>Neiella</taxon>
    </lineage>
</organism>
<feature type="transmembrane region" description="Helical" evidence="9">
    <location>
        <begin position="189"/>
        <end position="214"/>
    </location>
</feature>
<keyword evidence="3" id="KW-0813">Transport</keyword>
<evidence type="ECO:0000256" key="4">
    <source>
        <dbReference type="ARBA" id="ARBA00022475"/>
    </source>
</evidence>
<dbReference type="EMBL" id="BMDX01000003">
    <property type="protein sequence ID" value="GGA69580.1"/>
    <property type="molecule type" value="Genomic_DNA"/>
</dbReference>
<keyword evidence="4" id="KW-1003">Cell membrane</keyword>
<comment type="caution">
    <text evidence="11">The sequence shown here is derived from an EMBL/GenBank/DDBJ whole genome shotgun (WGS) entry which is preliminary data.</text>
</comment>
<evidence type="ECO:0000256" key="8">
    <source>
        <dbReference type="ARBA" id="ARBA00023136"/>
    </source>
</evidence>
<evidence type="ECO:0000259" key="10">
    <source>
        <dbReference type="PROSITE" id="PS50850"/>
    </source>
</evidence>
<dbReference type="PANTHER" id="PTHR23535">
    <property type="entry name" value="SUGAR EFFLUX TRANSPORTER A-RELATED"/>
    <property type="match status" value="1"/>
</dbReference>
<gene>
    <name evidence="11" type="ORF">GCM10011369_09010</name>
</gene>
<name>A0A8J2XN70_9GAMM</name>
<feature type="transmembrane region" description="Helical" evidence="9">
    <location>
        <begin position="279"/>
        <end position="301"/>
    </location>
</feature>
<dbReference type="AlphaFoldDB" id="A0A8J2XN70"/>
<comment type="similarity">
    <text evidence="2">Belongs to the major facilitator superfamily. Set transporter family.</text>
</comment>
<dbReference type="Proteomes" id="UP000619743">
    <property type="component" value="Unassembled WGS sequence"/>
</dbReference>
<evidence type="ECO:0000256" key="3">
    <source>
        <dbReference type="ARBA" id="ARBA00022448"/>
    </source>
</evidence>
<evidence type="ECO:0000256" key="9">
    <source>
        <dbReference type="SAM" id="Phobius"/>
    </source>
</evidence>
<reference evidence="12" key="1">
    <citation type="journal article" date="2019" name="Int. J. Syst. Evol. Microbiol.">
        <title>The Global Catalogue of Microorganisms (GCM) 10K type strain sequencing project: providing services to taxonomists for standard genome sequencing and annotation.</title>
        <authorList>
            <consortium name="The Broad Institute Genomics Platform"/>
            <consortium name="The Broad Institute Genome Sequencing Center for Infectious Disease"/>
            <person name="Wu L."/>
            <person name="Ma J."/>
        </authorList>
    </citation>
    <scope>NUCLEOTIDE SEQUENCE [LARGE SCALE GENOMIC DNA]</scope>
    <source>
        <strain evidence="12">CGMCC 1.10130</strain>
    </source>
</reference>
<protein>
    <submittedName>
        <fullName evidence="11">Sugar efflux transporter SetB</fullName>
    </submittedName>
</protein>
<keyword evidence="7 9" id="KW-1133">Transmembrane helix</keyword>
<feature type="transmembrane region" description="Helical" evidence="9">
    <location>
        <begin position="220"/>
        <end position="243"/>
    </location>
</feature>
<feature type="domain" description="Major facilitator superfamily (MFS) profile" evidence="10">
    <location>
        <begin position="1"/>
        <end position="368"/>
    </location>
</feature>
<dbReference type="Gene3D" id="1.20.1250.20">
    <property type="entry name" value="MFS general substrate transporter like domains"/>
    <property type="match status" value="2"/>
</dbReference>
<feature type="transmembrane region" description="Helical" evidence="9">
    <location>
        <begin position="54"/>
        <end position="74"/>
    </location>
</feature>
<feature type="transmembrane region" description="Helical" evidence="9">
    <location>
        <begin position="123"/>
        <end position="142"/>
    </location>
</feature>
<proteinExistence type="inferred from homology"/>
<dbReference type="InterPro" id="IPR036259">
    <property type="entry name" value="MFS_trans_sf"/>
</dbReference>
<evidence type="ECO:0000256" key="6">
    <source>
        <dbReference type="ARBA" id="ARBA00022692"/>
    </source>
</evidence>
<sequence length="390" mass="41999">MSYSLIMPIMSYFLIKHLQTPPSYIGIYTIATALSGILFSQLLGNLLDRGKPGLPLFTAAMVSALLAGVAFANATNFWQALLAGIVLMGFASASFPLLLAMIRNYADNSGKNSLAINSQMRCGVSLVWIIGPTMAFTTVDLLGFSANFYLSALLCLLVIVMAWTCLPSLTMVKKPDAVEQPKGTLSLQLWLLGAVMMMGNLANTLYLTALPLYLTEELALPVSLPGMLMGLTAGLEIPIMLLVPRWAARFGQYRIFAIGFGFALLFYAGLQIAESPLHLFVLQAFNAIYFGIFAGLGISLIQDAASTRLGFASAFYTNTMRTGMMCGTALAGLLAQFWSFKQALLGSVVATLLAIGVMSCIVWLRRRSSNDNNPMQDQTTDVDAIGSPAQ</sequence>
<evidence type="ECO:0000256" key="1">
    <source>
        <dbReference type="ARBA" id="ARBA00004651"/>
    </source>
</evidence>
<evidence type="ECO:0000256" key="7">
    <source>
        <dbReference type="ARBA" id="ARBA00022989"/>
    </source>
</evidence>
<dbReference type="SUPFAM" id="SSF103473">
    <property type="entry name" value="MFS general substrate transporter"/>
    <property type="match status" value="1"/>
</dbReference>
<feature type="transmembrane region" description="Helical" evidence="9">
    <location>
        <begin position="344"/>
        <end position="364"/>
    </location>
</feature>
<dbReference type="GO" id="GO:0005886">
    <property type="term" value="C:plasma membrane"/>
    <property type="evidence" value="ECO:0007669"/>
    <property type="project" value="UniProtKB-SubCell"/>
</dbReference>
<feature type="transmembrane region" description="Helical" evidence="9">
    <location>
        <begin position="25"/>
        <end position="47"/>
    </location>
</feature>
<evidence type="ECO:0000313" key="12">
    <source>
        <dbReference type="Proteomes" id="UP000619743"/>
    </source>
</evidence>
<dbReference type="PROSITE" id="PS50850">
    <property type="entry name" value="MFS"/>
    <property type="match status" value="1"/>
</dbReference>
<dbReference type="GO" id="GO:0022857">
    <property type="term" value="F:transmembrane transporter activity"/>
    <property type="evidence" value="ECO:0007669"/>
    <property type="project" value="InterPro"/>
</dbReference>
<feature type="transmembrane region" description="Helical" evidence="9">
    <location>
        <begin position="322"/>
        <end position="338"/>
    </location>
</feature>
<evidence type="ECO:0000256" key="5">
    <source>
        <dbReference type="ARBA" id="ARBA00022597"/>
    </source>
</evidence>
<comment type="subcellular location">
    <subcellularLocation>
        <location evidence="1">Cell membrane</location>
        <topology evidence="1">Multi-pass membrane protein</topology>
    </subcellularLocation>
</comment>
<dbReference type="InterPro" id="IPR011701">
    <property type="entry name" value="MFS"/>
</dbReference>
<keyword evidence="8 9" id="KW-0472">Membrane</keyword>
<feature type="transmembrane region" description="Helical" evidence="9">
    <location>
        <begin position="255"/>
        <end position="273"/>
    </location>
</feature>
<dbReference type="CDD" id="cd17471">
    <property type="entry name" value="MFS_Set"/>
    <property type="match status" value="1"/>
</dbReference>
<dbReference type="PANTHER" id="PTHR23535:SF2">
    <property type="entry name" value="SUGAR EFFLUX TRANSPORTER A-RELATED"/>
    <property type="match status" value="1"/>
</dbReference>